<comment type="caution">
    <text evidence="3">The sequence shown here is derived from an EMBL/GenBank/DDBJ whole genome shotgun (WGS) entry which is preliminary data.</text>
</comment>
<name>A0AAE0SHU9_9BIVA</name>
<evidence type="ECO:0000313" key="3">
    <source>
        <dbReference type="EMBL" id="KAK3592023.1"/>
    </source>
</evidence>
<dbReference type="Proteomes" id="UP001195483">
    <property type="component" value="Unassembled WGS sequence"/>
</dbReference>
<evidence type="ECO:0000256" key="1">
    <source>
        <dbReference type="ARBA" id="ARBA00023054"/>
    </source>
</evidence>
<protein>
    <recommendedName>
        <fullName evidence="5">Coiled-coil domain-containing protein 89</fullName>
    </recommendedName>
</protein>
<dbReference type="EMBL" id="JAEAOA010001885">
    <property type="protein sequence ID" value="KAK3592023.1"/>
    <property type="molecule type" value="Genomic_DNA"/>
</dbReference>
<dbReference type="PANTHER" id="PTHR34768">
    <property type="entry name" value="COILED-COIL DOMAIN-CONTAINING PROTEIN 89"/>
    <property type="match status" value="1"/>
</dbReference>
<reference evidence="3" key="2">
    <citation type="journal article" date="2021" name="Genome Biol. Evol.">
        <title>Developing a high-quality reference genome for a parasitic bivalve with doubly uniparental inheritance (Bivalvia: Unionida).</title>
        <authorList>
            <person name="Smith C.H."/>
        </authorList>
    </citation>
    <scope>NUCLEOTIDE SEQUENCE</scope>
    <source>
        <strain evidence="3">CHS0354</strain>
        <tissue evidence="3">Mantle</tissue>
    </source>
</reference>
<dbReference type="InterPro" id="IPR043450">
    <property type="entry name" value="CCDC89-like"/>
</dbReference>
<gene>
    <name evidence="3" type="ORF">CHS0354_031534</name>
</gene>
<organism evidence="3 4">
    <name type="scientific">Potamilus streckersoni</name>
    <dbReference type="NCBI Taxonomy" id="2493646"/>
    <lineage>
        <taxon>Eukaryota</taxon>
        <taxon>Metazoa</taxon>
        <taxon>Spiralia</taxon>
        <taxon>Lophotrochozoa</taxon>
        <taxon>Mollusca</taxon>
        <taxon>Bivalvia</taxon>
        <taxon>Autobranchia</taxon>
        <taxon>Heteroconchia</taxon>
        <taxon>Palaeoheterodonta</taxon>
        <taxon>Unionida</taxon>
        <taxon>Unionoidea</taxon>
        <taxon>Unionidae</taxon>
        <taxon>Ambleminae</taxon>
        <taxon>Lampsilini</taxon>
        <taxon>Potamilus</taxon>
    </lineage>
</organism>
<proteinExistence type="predicted"/>
<dbReference type="PANTHER" id="PTHR34768:SF2">
    <property type="entry name" value="COILED-COIL DOMAIN CONTAINING 89"/>
    <property type="match status" value="1"/>
</dbReference>
<dbReference type="AlphaFoldDB" id="A0AAE0SHU9"/>
<reference evidence="3" key="1">
    <citation type="journal article" date="2021" name="Genome Biol. Evol.">
        <title>A High-Quality Reference Genome for a Parasitic Bivalve with Doubly Uniparental Inheritance (Bivalvia: Unionida).</title>
        <authorList>
            <person name="Smith C.H."/>
        </authorList>
    </citation>
    <scope>NUCLEOTIDE SEQUENCE</scope>
    <source>
        <strain evidence="3">CHS0354</strain>
    </source>
</reference>
<keyword evidence="4" id="KW-1185">Reference proteome</keyword>
<evidence type="ECO:0000313" key="4">
    <source>
        <dbReference type="Proteomes" id="UP001195483"/>
    </source>
</evidence>
<accession>A0AAE0SHU9</accession>
<keyword evidence="1 2" id="KW-0175">Coiled coil</keyword>
<reference evidence="3" key="3">
    <citation type="submission" date="2023-05" db="EMBL/GenBank/DDBJ databases">
        <authorList>
            <person name="Smith C.H."/>
        </authorList>
    </citation>
    <scope>NUCLEOTIDE SEQUENCE</scope>
    <source>
        <strain evidence="3">CHS0354</strain>
        <tissue evidence="3">Mantle</tissue>
    </source>
</reference>
<sequence>MSSNRSPKDLKQIVADSSKDVEVMHESLKKLRSLSEDDKTENAMLRSRIDEQSQLIMILKQRADDATSRMGTLDRINKELTEFRDSAKDQIEHEIRKYNILDKRFHELASNHEEMIRFKDEYKRQNQELRLENARLKEENKNLFSGAIQEKDAIIEELDRKVESMKEHYSSLEARHRQMLQELRNQEEGLRNELTSSKEQYKTDIKNLQSKLQDVEERLKAANYKLQNQVETQQNASVEALNKIQQLTKEKDELLDLAMQRGKLVQKEQMENKKLVMKIDEMEKAVREMEEKFEREAAAVNANKQVKKLRDELSEADQKYHEVIKEFEAFKKHSNNLLTKERELNERLRHLVG</sequence>
<evidence type="ECO:0000256" key="2">
    <source>
        <dbReference type="SAM" id="Coils"/>
    </source>
</evidence>
<evidence type="ECO:0008006" key="5">
    <source>
        <dbReference type="Google" id="ProtNLM"/>
    </source>
</evidence>
<feature type="coiled-coil region" evidence="2">
    <location>
        <begin position="112"/>
        <end position="326"/>
    </location>
</feature>